<dbReference type="EMBL" id="JAOYOD010000001">
    <property type="protein sequence ID" value="MCV9385403.1"/>
    <property type="molecule type" value="Genomic_DNA"/>
</dbReference>
<accession>A0ABT3CPD4</accession>
<dbReference type="RefSeq" id="WP_264136193.1">
    <property type="nucleotide sequence ID" value="NZ_JAOYOD010000001.1"/>
</dbReference>
<gene>
    <name evidence="1" type="ORF">N7U62_01950</name>
</gene>
<protein>
    <recommendedName>
        <fullName evidence="3">SpoIIAA-like</fullName>
    </recommendedName>
</protein>
<reference evidence="1 2" key="1">
    <citation type="submission" date="2022-10" db="EMBL/GenBank/DDBJ databases">
        <title>Comparative genomics and taxonomic characterization of three novel marine species of genus Reichenbachiella exhibiting antioxidant and polysaccharide degradation activities.</title>
        <authorList>
            <person name="Muhammad N."/>
            <person name="Lee Y.-J."/>
            <person name="Ko J."/>
            <person name="Kim S.-G."/>
        </authorList>
    </citation>
    <scope>NUCLEOTIDE SEQUENCE [LARGE SCALE GENOMIC DNA]</scope>
    <source>
        <strain evidence="1 2">ABR2-5</strain>
    </source>
</reference>
<name>A0ABT3CPD4_9BACT</name>
<evidence type="ECO:0008006" key="3">
    <source>
        <dbReference type="Google" id="ProtNLM"/>
    </source>
</evidence>
<proteinExistence type="predicted"/>
<evidence type="ECO:0000313" key="1">
    <source>
        <dbReference type="EMBL" id="MCV9385403.1"/>
    </source>
</evidence>
<organism evidence="1 2">
    <name type="scientific">Reichenbachiella ulvae</name>
    <dbReference type="NCBI Taxonomy" id="2980104"/>
    <lineage>
        <taxon>Bacteria</taxon>
        <taxon>Pseudomonadati</taxon>
        <taxon>Bacteroidota</taxon>
        <taxon>Cytophagia</taxon>
        <taxon>Cytophagales</taxon>
        <taxon>Reichenbachiellaceae</taxon>
        <taxon>Reichenbachiella</taxon>
    </lineage>
</organism>
<keyword evidence="2" id="KW-1185">Reference proteome</keyword>
<comment type="caution">
    <text evidence="1">The sequence shown here is derived from an EMBL/GenBank/DDBJ whole genome shotgun (WGS) entry which is preliminary data.</text>
</comment>
<sequence length="122" mass="13678">MSGFSKINYKGKEIIYLDYRGASEEQMIEYLCAAEETILEEQKPFMTLTNIYDAYATKGYLSRAQELGRKTQHLSIAGAIVGVTGGKLVLLKVFNRMFAKGEGLKPFDTEEEALDYLVSQCS</sequence>
<evidence type="ECO:0000313" key="2">
    <source>
        <dbReference type="Proteomes" id="UP001300692"/>
    </source>
</evidence>
<dbReference type="Proteomes" id="UP001300692">
    <property type="component" value="Unassembled WGS sequence"/>
</dbReference>